<organism evidence="1 2">
    <name type="scientific">Actinocrinis puniceicyclus</name>
    <dbReference type="NCBI Taxonomy" id="977794"/>
    <lineage>
        <taxon>Bacteria</taxon>
        <taxon>Bacillati</taxon>
        <taxon>Actinomycetota</taxon>
        <taxon>Actinomycetes</taxon>
        <taxon>Catenulisporales</taxon>
        <taxon>Actinospicaceae</taxon>
        <taxon>Actinocrinis</taxon>
    </lineage>
</organism>
<protein>
    <submittedName>
        <fullName evidence="1">Pyridoxamine 5'-phosphate oxidase family protein</fullName>
    </submittedName>
</protein>
<evidence type="ECO:0000313" key="1">
    <source>
        <dbReference type="EMBL" id="MBS2965260.1"/>
    </source>
</evidence>
<dbReference type="AlphaFoldDB" id="A0A8J8BE87"/>
<name>A0A8J8BE87_9ACTN</name>
<reference evidence="1" key="1">
    <citation type="submission" date="2021-04" db="EMBL/GenBank/DDBJ databases">
        <title>Genome based classification of Actinospica acidithermotolerans sp. nov., an actinobacterium isolated from an Indonesian hot spring.</title>
        <authorList>
            <person name="Kusuma A.B."/>
            <person name="Putra K.E."/>
            <person name="Nafisah S."/>
            <person name="Loh J."/>
            <person name="Nouioui I."/>
            <person name="Goodfellow M."/>
        </authorList>
    </citation>
    <scope>NUCLEOTIDE SEQUENCE</scope>
    <source>
        <strain evidence="1">DSM 45618</strain>
    </source>
</reference>
<evidence type="ECO:0000313" key="2">
    <source>
        <dbReference type="Proteomes" id="UP000677913"/>
    </source>
</evidence>
<dbReference type="InterPro" id="IPR012349">
    <property type="entry name" value="Split_barrel_FMN-bd"/>
</dbReference>
<sequence>MAAFSDAELGFLRTHHSAAMITVDAAGVAKTARVGVGLVDGRLWSSGTRDRVRTRRLRRDPRCTLFVFDGTFRWLGVESTVTILDGPGAPEQNLRLFREMQGRPSGPITYFGGELDEEAFRARMIEEGRLIYQFEVVRTYGLVQAPSF</sequence>
<dbReference type="EMBL" id="JAGSXH010000075">
    <property type="protein sequence ID" value="MBS2965260.1"/>
    <property type="molecule type" value="Genomic_DNA"/>
</dbReference>
<dbReference type="Gene3D" id="2.30.110.10">
    <property type="entry name" value="Electron Transport, Fmn-binding Protein, Chain A"/>
    <property type="match status" value="1"/>
</dbReference>
<dbReference type="SUPFAM" id="SSF50475">
    <property type="entry name" value="FMN-binding split barrel"/>
    <property type="match status" value="1"/>
</dbReference>
<dbReference type="RefSeq" id="WP_211469617.1">
    <property type="nucleotide sequence ID" value="NZ_JAGSXH010000075.1"/>
</dbReference>
<dbReference type="Proteomes" id="UP000677913">
    <property type="component" value="Unassembled WGS sequence"/>
</dbReference>
<keyword evidence="2" id="KW-1185">Reference proteome</keyword>
<gene>
    <name evidence="1" type="ORF">KGA66_19580</name>
</gene>
<accession>A0A8J8BE87</accession>
<proteinExistence type="predicted"/>
<comment type="caution">
    <text evidence="1">The sequence shown here is derived from an EMBL/GenBank/DDBJ whole genome shotgun (WGS) entry which is preliminary data.</text>
</comment>